<sequence>MTLSSLSSPVPHRSSGSVVPSSSTPNSRGPVSLPTSPPQRQRPGFTLVELMVVIAIIGVLAAALVPAINGVISRAKVASIKLETGSIASAIDQYNLKYGDFPPDFSDKSVIDRHYRKLFSRMTTEESGLLDAIVGTGASFNPTIIDRAESLVWCLGGYSEDIQRPFTGPGGPLQWVGSGTYAAATSAERQTPANYQINTDRINKLFDFDTGRLTIDTDSVNAGAALSPTNRYLSTDDGDLFPTYRSREDGAPFVYFDSRTYAKEDATLGMNGYGGAGFGAIRPYISGSVENITTTGNFTSLPQAITSWQFMNPDTFQVISAGLDDNFGAANMFDPGEGTNRPAYYQYPSGSLIAPRLDVATPGDLIFTGVSKYQEGNLTSSANHFAPDNIANFSGGAMVDDIP</sequence>
<dbReference type="SUPFAM" id="SSF54523">
    <property type="entry name" value="Pili subunits"/>
    <property type="match status" value="1"/>
</dbReference>
<dbReference type="Gene3D" id="3.30.700.10">
    <property type="entry name" value="Glycoprotein, Type 4 Pilin"/>
    <property type="match status" value="1"/>
</dbReference>
<dbReference type="RefSeq" id="WP_283435270.1">
    <property type="nucleotide sequence ID" value="NZ_FXUG01000022.1"/>
</dbReference>
<accession>A0ABY1QP26</accession>
<keyword evidence="3" id="KW-1133">Transmembrane helix</keyword>
<dbReference type="InterPro" id="IPR000983">
    <property type="entry name" value="Bac_GSPG_pilin"/>
</dbReference>
<dbReference type="PANTHER" id="PTHR30093:SF2">
    <property type="entry name" value="TYPE II SECRETION SYSTEM PROTEIN H"/>
    <property type="match status" value="1"/>
</dbReference>
<comment type="caution">
    <text evidence="4">The sequence shown here is derived from an EMBL/GenBank/DDBJ whole genome shotgun (WGS) entry which is preliminary data.</text>
</comment>
<feature type="transmembrane region" description="Helical" evidence="3">
    <location>
        <begin position="50"/>
        <end position="72"/>
    </location>
</feature>
<organism evidence="4 5">
    <name type="scientific">Neorhodopirellula lusitana</name>
    <dbReference type="NCBI Taxonomy" id="445327"/>
    <lineage>
        <taxon>Bacteria</taxon>
        <taxon>Pseudomonadati</taxon>
        <taxon>Planctomycetota</taxon>
        <taxon>Planctomycetia</taxon>
        <taxon>Pirellulales</taxon>
        <taxon>Pirellulaceae</taxon>
        <taxon>Neorhodopirellula</taxon>
    </lineage>
</organism>
<dbReference type="EMBL" id="FXUG01000022">
    <property type="protein sequence ID" value="SMP76796.1"/>
    <property type="molecule type" value="Genomic_DNA"/>
</dbReference>
<evidence type="ECO:0000256" key="1">
    <source>
        <dbReference type="ARBA" id="ARBA00022481"/>
    </source>
</evidence>
<evidence type="ECO:0000256" key="2">
    <source>
        <dbReference type="SAM" id="MobiDB-lite"/>
    </source>
</evidence>
<keyword evidence="3" id="KW-0472">Membrane</keyword>
<dbReference type="PRINTS" id="PR00813">
    <property type="entry name" value="BCTERIALGSPG"/>
</dbReference>
<evidence type="ECO:0000313" key="5">
    <source>
        <dbReference type="Proteomes" id="UP001158067"/>
    </source>
</evidence>
<keyword evidence="3" id="KW-0812">Transmembrane</keyword>
<feature type="compositionally biased region" description="Low complexity" evidence="2">
    <location>
        <begin position="1"/>
        <end position="27"/>
    </location>
</feature>
<reference evidence="4 5" key="1">
    <citation type="submission" date="2017-05" db="EMBL/GenBank/DDBJ databases">
        <authorList>
            <person name="Varghese N."/>
            <person name="Submissions S."/>
        </authorList>
    </citation>
    <scope>NUCLEOTIDE SEQUENCE [LARGE SCALE GENOMIC DNA]</scope>
    <source>
        <strain evidence="4 5">DSM 25457</strain>
    </source>
</reference>
<dbReference type="Proteomes" id="UP001158067">
    <property type="component" value="Unassembled WGS sequence"/>
</dbReference>
<dbReference type="InterPro" id="IPR045584">
    <property type="entry name" value="Pilin-like"/>
</dbReference>
<evidence type="ECO:0000256" key="3">
    <source>
        <dbReference type="SAM" id="Phobius"/>
    </source>
</evidence>
<dbReference type="Pfam" id="PF07963">
    <property type="entry name" value="N_methyl"/>
    <property type="match status" value="1"/>
</dbReference>
<keyword evidence="5" id="KW-1185">Reference proteome</keyword>
<dbReference type="PANTHER" id="PTHR30093">
    <property type="entry name" value="GENERAL SECRETION PATHWAY PROTEIN G"/>
    <property type="match status" value="1"/>
</dbReference>
<name>A0ABY1QP26_9BACT</name>
<dbReference type="InterPro" id="IPR012902">
    <property type="entry name" value="N_methyl_site"/>
</dbReference>
<proteinExistence type="predicted"/>
<protein>
    <submittedName>
        <fullName evidence="4">Prepilin-type N-terminal cleavage/methylation domain-containing protein</fullName>
    </submittedName>
</protein>
<dbReference type="NCBIfam" id="TIGR02532">
    <property type="entry name" value="IV_pilin_GFxxxE"/>
    <property type="match status" value="1"/>
</dbReference>
<feature type="region of interest" description="Disordered" evidence="2">
    <location>
        <begin position="1"/>
        <end position="39"/>
    </location>
</feature>
<gene>
    <name evidence="4" type="ORF">SAMN06265222_1227</name>
</gene>
<evidence type="ECO:0000313" key="4">
    <source>
        <dbReference type="EMBL" id="SMP76796.1"/>
    </source>
</evidence>
<keyword evidence="1" id="KW-0488">Methylation</keyword>